<comment type="caution">
    <text evidence="17">The sequence shown here is derived from an EMBL/GenBank/DDBJ whole genome shotgun (WGS) entry which is preliminary data.</text>
</comment>
<dbReference type="EC" id="2.4.2.31" evidence="14"/>
<reference evidence="17" key="1">
    <citation type="submission" date="2021-02" db="EMBL/GenBank/DDBJ databases">
        <authorList>
            <person name="Nowell W R."/>
        </authorList>
    </citation>
    <scope>NUCLEOTIDE SEQUENCE</scope>
</reference>
<feature type="region of interest" description="Disordered" evidence="15">
    <location>
        <begin position="253"/>
        <end position="318"/>
    </location>
</feature>
<evidence type="ECO:0000256" key="14">
    <source>
        <dbReference type="RuleBase" id="RU361228"/>
    </source>
</evidence>
<evidence type="ECO:0000256" key="12">
    <source>
        <dbReference type="ARBA" id="ARBA00038831"/>
    </source>
</evidence>
<evidence type="ECO:0000256" key="1">
    <source>
        <dbReference type="ARBA" id="ARBA00004389"/>
    </source>
</evidence>
<evidence type="ECO:0000313" key="17">
    <source>
        <dbReference type="EMBL" id="CAF1097703.1"/>
    </source>
</evidence>
<comment type="function">
    <text evidence="11">Interacts with target proteins during their translocation into the lumen of the endoplasmic reticulum. Protects unfolded target proteins against degradation during ER stress. May facilitate glycosylation of target proteins after termination of ER stress. May modulate the use of N-glycosylation sites on target proteins.</text>
</comment>
<evidence type="ECO:0000256" key="3">
    <source>
        <dbReference type="ARBA" id="ARBA00009558"/>
    </source>
</evidence>
<dbReference type="EMBL" id="CAJNOG010000229">
    <property type="protein sequence ID" value="CAF1097703.1"/>
    <property type="molecule type" value="Genomic_DNA"/>
</dbReference>
<feature type="compositionally biased region" description="Polar residues" evidence="15">
    <location>
        <begin position="21"/>
        <end position="30"/>
    </location>
</feature>
<evidence type="ECO:0000256" key="13">
    <source>
        <dbReference type="ARBA" id="ARBA00047597"/>
    </source>
</evidence>
<dbReference type="GO" id="GO:0016779">
    <property type="term" value="F:nucleotidyltransferase activity"/>
    <property type="evidence" value="ECO:0007669"/>
    <property type="project" value="UniProtKB-KW"/>
</dbReference>
<evidence type="ECO:0000256" key="11">
    <source>
        <dbReference type="ARBA" id="ARBA00037157"/>
    </source>
</evidence>
<dbReference type="InterPro" id="IPR010580">
    <property type="entry name" value="ER_stress-assoc"/>
</dbReference>
<dbReference type="InterPro" id="IPR000768">
    <property type="entry name" value="ART"/>
</dbReference>
<evidence type="ECO:0000256" key="15">
    <source>
        <dbReference type="SAM" id="MobiDB-lite"/>
    </source>
</evidence>
<accession>A0A814NWW2</accession>
<dbReference type="SUPFAM" id="SSF56399">
    <property type="entry name" value="ADP-ribosylation"/>
    <property type="match status" value="1"/>
</dbReference>
<keyword evidence="6 16" id="KW-0812">Transmembrane</keyword>
<keyword evidence="10 16" id="KW-0472">Membrane</keyword>
<name>A0A814NWW2_9BILA</name>
<comment type="subcellular location">
    <subcellularLocation>
        <location evidence="1">Endoplasmic reticulum membrane</location>
        <topology evidence="1">Single-pass membrane protein</topology>
    </subcellularLocation>
</comment>
<keyword evidence="9 16" id="KW-1133">Transmembrane helix</keyword>
<keyword evidence="4 14" id="KW-0328">Glycosyltransferase</keyword>
<keyword evidence="8" id="KW-0256">Endoplasmic reticulum</keyword>
<keyword evidence="14" id="KW-0520">NAD</keyword>
<proteinExistence type="inferred from homology"/>
<comment type="subunit">
    <text evidence="12">Interacts with SEC61B, SEC61A1 and the SEC61 complex. Interacts with CANX.</text>
</comment>
<comment type="catalytic activity">
    <reaction evidence="13 14">
        <text>L-arginyl-[protein] + NAD(+) = N(omega)-(ADP-D-ribosyl)-L-arginyl-[protein] + nicotinamide + H(+)</text>
        <dbReference type="Rhea" id="RHEA:19149"/>
        <dbReference type="Rhea" id="RHEA-COMP:10532"/>
        <dbReference type="Rhea" id="RHEA-COMP:15087"/>
        <dbReference type="ChEBI" id="CHEBI:15378"/>
        <dbReference type="ChEBI" id="CHEBI:17154"/>
        <dbReference type="ChEBI" id="CHEBI:29965"/>
        <dbReference type="ChEBI" id="CHEBI:57540"/>
        <dbReference type="ChEBI" id="CHEBI:142554"/>
        <dbReference type="EC" id="2.4.2.31"/>
    </reaction>
</comment>
<evidence type="ECO:0000256" key="5">
    <source>
        <dbReference type="ARBA" id="ARBA00022679"/>
    </source>
</evidence>
<dbReference type="GO" id="GO:0106274">
    <property type="term" value="F:NAD+-protein-arginine ADP-ribosyltransferase activity"/>
    <property type="evidence" value="ECO:0007669"/>
    <property type="project" value="UniProtKB-EC"/>
</dbReference>
<dbReference type="PANTHER" id="PTHR15601:SF0">
    <property type="entry name" value="GEO09675P1"/>
    <property type="match status" value="1"/>
</dbReference>
<keyword evidence="14" id="KW-0521">NADP</keyword>
<comment type="similarity">
    <text evidence="3 14">Belongs to the Arg-specific ADP-ribosyltransferase family.</text>
</comment>
<dbReference type="PANTHER" id="PTHR15601">
    <property type="entry name" value="STRESS ASSOCIATED ENDOPLASMIC RETICULUM PROTEIN SERP1/RAMP4"/>
    <property type="match status" value="1"/>
</dbReference>
<sequence>MPANQSKRKRAVEVHNKKVTQRGNVPKSSKQVEAKTPVGPWLLALFVFVVVGSAVFQIIQIPLLNITEAIKKTTSFVKYEKNCPTGVTSHTTTPFGLTPDDLAAIKAYTSACGLYSDLNAALRTEKIEKIQPWFSYLKLFDTAINKIPPVKRRYCRGITVSPNSSYTVGTVITWWGVTSVSTEPSTCQSFGSSGTLYNINSVSARNITNYSAIPSEAESILLPGTKVKITKMEHDSMKDVHVIEVEEILSDSIDQRPQQDQHPQQDQRPQQQQDQRQQQDQQPQQDQPPQQDQRPQQQQDQHPQQDQRPQQDQPPQQD</sequence>
<dbReference type="Pfam" id="PF06624">
    <property type="entry name" value="RAMP4"/>
    <property type="match status" value="1"/>
</dbReference>
<dbReference type="GO" id="GO:0030968">
    <property type="term" value="P:endoplasmic reticulum unfolded protein response"/>
    <property type="evidence" value="ECO:0007669"/>
    <property type="project" value="TreeGrafter"/>
</dbReference>
<feature type="transmembrane region" description="Helical" evidence="16">
    <location>
        <begin position="38"/>
        <end position="59"/>
    </location>
</feature>
<dbReference type="PROSITE" id="PS51996">
    <property type="entry name" value="TR_MART"/>
    <property type="match status" value="1"/>
</dbReference>
<evidence type="ECO:0000256" key="6">
    <source>
        <dbReference type="ARBA" id="ARBA00022692"/>
    </source>
</evidence>
<dbReference type="AlphaFoldDB" id="A0A814NWW2"/>
<evidence type="ECO:0000256" key="10">
    <source>
        <dbReference type="ARBA" id="ARBA00023136"/>
    </source>
</evidence>
<dbReference type="Pfam" id="PF01129">
    <property type="entry name" value="ART"/>
    <property type="match status" value="1"/>
</dbReference>
<feature type="compositionally biased region" description="Basic and acidic residues" evidence="15">
    <location>
        <begin position="253"/>
        <end position="265"/>
    </location>
</feature>
<keyword evidence="7" id="KW-0548">Nucleotidyltransferase</keyword>
<dbReference type="Proteomes" id="UP000663845">
    <property type="component" value="Unassembled WGS sequence"/>
</dbReference>
<comment type="similarity">
    <text evidence="2">Belongs to the RAMP4 family.</text>
</comment>
<feature type="compositionally biased region" description="Low complexity" evidence="15">
    <location>
        <begin position="266"/>
        <end position="318"/>
    </location>
</feature>
<evidence type="ECO:0000256" key="8">
    <source>
        <dbReference type="ARBA" id="ARBA00022824"/>
    </source>
</evidence>
<feature type="compositionally biased region" description="Basic residues" evidence="15">
    <location>
        <begin position="1"/>
        <end position="10"/>
    </location>
</feature>
<evidence type="ECO:0000256" key="16">
    <source>
        <dbReference type="SAM" id="Phobius"/>
    </source>
</evidence>
<gene>
    <name evidence="17" type="ORF">JYZ213_LOCUS21204</name>
</gene>
<organism evidence="17 18">
    <name type="scientific">Adineta steineri</name>
    <dbReference type="NCBI Taxonomy" id="433720"/>
    <lineage>
        <taxon>Eukaryota</taxon>
        <taxon>Metazoa</taxon>
        <taxon>Spiralia</taxon>
        <taxon>Gnathifera</taxon>
        <taxon>Rotifera</taxon>
        <taxon>Eurotatoria</taxon>
        <taxon>Bdelloidea</taxon>
        <taxon>Adinetida</taxon>
        <taxon>Adinetidae</taxon>
        <taxon>Adineta</taxon>
    </lineage>
</organism>
<evidence type="ECO:0000313" key="18">
    <source>
        <dbReference type="Proteomes" id="UP000663845"/>
    </source>
</evidence>
<evidence type="ECO:0000256" key="2">
    <source>
        <dbReference type="ARBA" id="ARBA00005500"/>
    </source>
</evidence>
<keyword evidence="5 14" id="KW-0808">Transferase</keyword>
<dbReference type="GO" id="GO:0005789">
    <property type="term" value="C:endoplasmic reticulum membrane"/>
    <property type="evidence" value="ECO:0007669"/>
    <property type="project" value="UniProtKB-SubCell"/>
</dbReference>
<evidence type="ECO:0000256" key="7">
    <source>
        <dbReference type="ARBA" id="ARBA00022695"/>
    </source>
</evidence>
<evidence type="ECO:0000256" key="9">
    <source>
        <dbReference type="ARBA" id="ARBA00022989"/>
    </source>
</evidence>
<dbReference type="Gene3D" id="3.90.176.10">
    <property type="entry name" value="Toxin ADP-ribosyltransferase, Chain A, domain 1"/>
    <property type="match status" value="1"/>
</dbReference>
<protein>
    <recommendedName>
        <fullName evidence="14">NAD(P)(+)--arginine ADP-ribosyltransferase</fullName>
        <ecNumber evidence="14">2.4.2.31</ecNumber>
    </recommendedName>
    <alternativeName>
        <fullName evidence="14">Mono(ADP-ribosyl)transferase</fullName>
    </alternativeName>
</protein>
<feature type="region of interest" description="Disordered" evidence="15">
    <location>
        <begin position="1"/>
        <end position="30"/>
    </location>
</feature>
<evidence type="ECO:0000256" key="4">
    <source>
        <dbReference type="ARBA" id="ARBA00022676"/>
    </source>
</evidence>